<evidence type="ECO:0000313" key="5">
    <source>
        <dbReference type="Proteomes" id="UP001237642"/>
    </source>
</evidence>
<name>A0AAD8MYA0_9APIA</name>
<dbReference type="Proteomes" id="UP001237642">
    <property type="component" value="Unassembled WGS sequence"/>
</dbReference>
<dbReference type="PANTHER" id="PTHR45700:SF2">
    <property type="entry name" value="UBIQUITIN-PROTEIN LIGASE E3C"/>
    <property type="match status" value="1"/>
</dbReference>
<reference evidence="4" key="2">
    <citation type="submission" date="2023-05" db="EMBL/GenBank/DDBJ databases">
        <authorList>
            <person name="Schelkunov M.I."/>
        </authorList>
    </citation>
    <scope>NUCLEOTIDE SEQUENCE</scope>
    <source>
        <strain evidence="4">Hsosn_3</strain>
        <tissue evidence="4">Leaf</tissue>
    </source>
</reference>
<dbReference type="EMBL" id="JAUIZM010000004">
    <property type="protein sequence ID" value="KAK1389569.1"/>
    <property type="molecule type" value="Genomic_DNA"/>
</dbReference>
<keyword evidence="3" id="KW-0808">Transferase</keyword>
<gene>
    <name evidence="4" type="ORF">POM88_017747</name>
</gene>
<keyword evidence="5" id="KW-1185">Reference proteome</keyword>
<sequence>MAGPRQHQVSLRGASAKEITRDALLERVSQERELRNYTRRATSAALFIQRVWRSYNSTKMIALQLQRDWRKMISCHTRYRKIQARDVDCMQTCFRILLESLNSTDPQKNFCTLSTCSPEERRIWLYQAKKLISLCLLILAECDYTRQGANEFVLLASLGMRFLVMLTDAKGWRCNFESSIQDASNVVKDLIQFMGSNRSDLYVCVRSYIIRLDAPFPQVTGAGHKDEKVLITASAITISLRPFHMLDTDKNGSLEVQHAAEHFCIFLLTIPWFAQRLPAVLLSSLRHKSVLSRCLRALLISKERILKEISKVDQLMISSLSRMMPQVGWALGNILYLTTGSDHILDGHGNFTQDLDYELYVHVVIILAEDVLTCLEKVGGFRKVNQDSYGNAEGSDESVETTLIDVCTTNMSYMDYFKPVVSSGIL</sequence>
<accession>A0AAD8MYA0</accession>
<evidence type="ECO:0000256" key="1">
    <source>
        <dbReference type="ARBA" id="ARBA00000885"/>
    </source>
</evidence>
<organism evidence="4 5">
    <name type="scientific">Heracleum sosnowskyi</name>
    <dbReference type="NCBI Taxonomy" id="360622"/>
    <lineage>
        <taxon>Eukaryota</taxon>
        <taxon>Viridiplantae</taxon>
        <taxon>Streptophyta</taxon>
        <taxon>Embryophyta</taxon>
        <taxon>Tracheophyta</taxon>
        <taxon>Spermatophyta</taxon>
        <taxon>Magnoliopsida</taxon>
        <taxon>eudicotyledons</taxon>
        <taxon>Gunneridae</taxon>
        <taxon>Pentapetalae</taxon>
        <taxon>asterids</taxon>
        <taxon>campanulids</taxon>
        <taxon>Apiales</taxon>
        <taxon>Apiaceae</taxon>
        <taxon>Apioideae</taxon>
        <taxon>apioid superclade</taxon>
        <taxon>Tordylieae</taxon>
        <taxon>Tordyliinae</taxon>
        <taxon>Heracleum</taxon>
    </lineage>
</organism>
<dbReference type="InterPro" id="IPR044611">
    <property type="entry name" value="E3A/B/C-like"/>
</dbReference>
<reference evidence="4" key="1">
    <citation type="submission" date="2023-02" db="EMBL/GenBank/DDBJ databases">
        <title>Genome of toxic invasive species Heracleum sosnowskyi carries increased number of genes despite the absence of recent whole-genome duplications.</title>
        <authorList>
            <person name="Schelkunov M."/>
            <person name="Shtratnikova V."/>
            <person name="Makarenko M."/>
            <person name="Klepikova A."/>
            <person name="Omelchenko D."/>
            <person name="Novikova G."/>
            <person name="Obukhova E."/>
            <person name="Bogdanov V."/>
            <person name="Penin A."/>
            <person name="Logacheva M."/>
        </authorList>
    </citation>
    <scope>NUCLEOTIDE SEQUENCE</scope>
    <source>
        <strain evidence="4">Hsosn_3</strain>
        <tissue evidence="4">Leaf</tissue>
    </source>
</reference>
<dbReference type="EC" id="2.3.2.26" evidence="2"/>
<proteinExistence type="predicted"/>
<dbReference type="AlphaFoldDB" id="A0AAD8MYA0"/>
<dbReference type="GO" id="GO:0006511">
    <property type="term" value="P:ubiquitin-dependent protein catabolic process"/>
    <property type="evidence" value="ECO:0007669"/>
    <property type="project" value="TreeGrafter"/>
</dbReference>
<protein>
    <recommendedName>
        <fullName evidence="2">HECT-type E3 ubiquitin transferase</fullName>
        <ecNumber evidence="2">2.3.2.26</ecNumber>
    </recommendedName>
</protein>
<dbReference type="GO" id="GO:0061630">
    <property type="term" value="F:ubiquitin protein ligase activity"/>
    <property type="evidence" value="ECO:0007669"/>
    <property type="project" value="UniProtKB-EC"/>
</dbReference>
<evidence type="ECO:0000256" key="2">
    <source>
        <dbReference type="ARBA" id="ARBA00012485"/>
    </source>
</evidence>
<dbReference type="PANTHER" id="PTHR45700">
    <property type="entry name" value="UBIQUITIN-PROTEIN LIGASE E3C"/>
    <property type="match status" value="1"/>
</dbReference>
<comment type="caution">
    <text evidence="4">The sequence shown here is derived from an EMBL/GenBank/DDBJ whole genome shotgun (WGS) entry which is preliminary data.</text>
</comment>
<evidence type="ECO:0000256" key="3">
    <source>
        <dbReference type="ARBA" id="ARBA00022679"/>
    </source>
</evidence>
<dbReference type="GO" id="GO:0000209">
    <property type="term" value="P:protein polyubiquitination"/>
    <property type="evidence" value="ECO:0007669"/>
    <property type="project" value="InterPro"/>
</dbReference>
<evidence type="ECO:0000313" key="4">
    <source>
        <dbReference type="EMBL" id="KAK1389569.1"/>
    </source>
</evidence>
<comment type="catalytic activity">
    <reaction evidence="1">
        <text>S-ubiquitinyl-[E2 ubiquitin-conjugating enzyme]-L-cysteine + [acceptor protein]-L-lysine = [E2 ubiquitin-conjugating enzyme]-L-cysteine + N(6)-ubiquitinyl-[acceptor protein]-L-lysine.</text>
        <dbReference type="EC" id="2.3.2.26"/>
    </reaction>
</comment>